<dbReference type="EMBL" id="JBHUHO010000016">
    <property type="protein sequence ID" value="MFD2115343.1"/>
    <property type="molecule type" value="Genomic_DNA"/>
</dbReference>
<gene>
    <name evidence="2" type="ORF">ACFSJH_06295</name>
</gene>
<evidence type="ECO:0000313" key="3">
    <source>
        <dbReference type="Proteomes" id="UP001597362"/>
    </source>
</evidence>
<name>A0ABW4YI21_9BACL</name>
<organism evidence="2 3">
    <name type="scientific">Paenibacillus yanchengensis</name>
    <dbReference type="NCBI Taxonomy" id="2035833"/>
    <lineage>
        <taxon>Bacteria</taxon>
        <taxon>Bacillati</taxon>
        <taxon>Bacillota</taxon>
        <taxon>Bacilli</taxon>
        <taxon>Bacillales</taxon>
        <taxon>Paenibacillaceae</taxon>
        <taxon>Paenibacillus</taxon>
    </lineage>
</organism>
<keyword evidence="1" id="KW-0472">Membrane</keyword>
<evidence type="ECO:0000313" key="2">
    <source>
        <dbReference type="EMBL" id="MFD2115343.1"/>
    </source>
</evidence>
<feature type="transmembrane region" description="Helical" evidence="1">
    <location>
        <begin position="6"/>
        <end position="24"/>
    </location>
</feature>
<proteinExistence type="predicted"/>
<sequence length="105" mass="12048">MRRSYLIGITIVLLVLIAMVYIPITSKPPKDTRMIVEYTHETYIAPACFEQAEKTNNISEVTLEWLEGKKYKPESACTTEYLQPQKQSIMKIIGQKLGIVNSPWN</sequence>
<evidence type="ECO:0000256" key="1">
    <source>
        <dbReference type="SAM" id="Phobius"/>
    </source>
</evidence>
<accession>A0ABW4YI21</accession>
<comment type="caution">
    <text evidence="2">The sequence shown here is derived from an EMBL/GenBank/DDBJ whole genome shotgun (WGS) entry which is preliminary data.</text>
</comment>
<reference evidence="3" key="1">
    <citation type="journal article" date="2019" name="Int. J. Syst. Evol. Microbiol.">
        <title>The Global Catalogue of Microorganisms (GCM) 10K type strain sequencing project: providing services to taxonomists for standard genome sequencing and annotation.</title>
        <authorList>
            <consortium name="The Broad Institute Genomics Platform"/>
            <consortium name="The Broad Institute Genome Sequencing Center for Infectious Disease"/>
            <person name="Wu L."/>
            <person name="Ma J."/>
        </authorList>
    </citation>
    <scope>NUCLEOTIDE SEQUENCE [LARGE SCALE GENOMIC DNA]</scope>
    <source>
        <strain evidence="3">GH52</strain>
    </source>
</reference>
<dbReference type="RefSeq" id="WP_377770408.1">
    <property type="nucleotide sequence ID" value="NZ_JBHUHO010000016.1"/>
</dbReference>
<keyword evidence="3" id="KW-1185">Reference proteome</keyword>
<protein>
    <submittedName>
        <fullName evidence="2">Uncharacterized protein</fullName>
    </submittedName>
</protein>
<dbReference type="Proteomes" id="UP001597362">
    <property type="component" value="Unassembled WGS sequence"/>
</dbReference>
<keyword evidence="1" id="KW-1133">Transmembrane helix</keyword>
<keyword evidence="1" id="KW-0812">Transmembrane</keyword>